<dbReference type="Pfam" id="PF22936">
    <property type="entry name" value="Pol_BBD"/>
    <property type="match status" value="1"/>
</dbReference>
<feature type="region of interest" description="Disordered" evidence="6">
    <location>
        <begin position="179"/>
        <end position="203"/>
    </location>
</feature>
<dbReference type="Pfam" id="PF25597">
    <property type="entry name" value="SH3_retrovirus"/>
    <property type="match status" value="1"/>
</dbReference>
<dbReference type="InterPro" id="IPR054722">
    <property type="entry name" value="PolX-like_BBD"/>
</dbReference>
<feature type="compositionally biased region" description="Low complexity" evidence="6">
    <location>
        <begin position="189"/>
        <end position="203"/>
    </location>
</feature>
<reference evidence="9 10" key="1">
    <citation type="submission" date="2024-04" db="EMBL/GenBank/DDBJ databases">
        <authorList>
            <person name="Fracassetti M."/>
        </authorList>
    </citation>
    <scope>NUCLEOTIDE SEQUENCE [LARGE SCALE GENOMIC DNA]</scope>
</reference>
<dbReference type="AlphaFoldDB" id="A0AAV2CPG0"/>
<dbReference type="PANTHER" id="PTHR42648">
    <property type="entry name" value="TRANSPOSASE, PUTATIVE-RELATED"/>
    <property type="match status" value="1"/>
</dbReference>
<dbReference type="GO" id="GO:0006508">
    <property type="term" value="P:proteolysis"/>
    <property type="evidence" value="ECO:0007669"/>
    <property type="project" value="UniProtKB-KW"/>
</dbReference>
<sequence length="1177" mass="130298">MQTRLFDFLMKLRPEFEAVRANLLNRDILQFDGVLGTLVREETWLRTQAVIDLRPGEGEALVASAAGQGAHGSGHGAAAYAVDRPQFQRRIPISDLICHHCREKGHLQKHCRRRNFCVYCKRMGHVILDCRTKERNEAREGGPRDGGSHLGRAGSRPGYNGRAAFGAYPAVDAPRWRAAGDERSNHNATGESSNATGNNNGAGNNNGVTIQAVEQIVSAAISAAFATMHGTGKIHPPWLLDSACYNHMTSNSGVLKDVSPVQNIDLTVANGSKLEVKGMGNVVNENISLRDTLHVPALVPNLVSVGQLTDQGCTVSFAPSGCVIQDLKTGSLIGRGSKQGRLFRLEELHGHSITPVHSQSMVRPVSSPMSCLAVSSQSNKQWDLWHARLGHPHSAHLHVMFQKSLLGPTRVSVPENHFCTSCVEAKTASISYPPSTTVIREPFDVIHTDLWGPAPFVSRHGFRYFALFVDHATRYTWIYLLRLKSDLRSVALEFLNMIETQFGKSVKIIRSDPGGEFSSFPFREIYRSRGILSQKSCPGVSQQNGLVERKNRHVVELTRALLLASSVPGHFWPEAVVTAVRLINYQLTPILDNESPFFKLYSRLPDYSRLRVFGCLCFVLMPRRERTKLTSKTARCAFMGYSDVHKGYLCYDPISQRVRVASTVVFFEHIRFFESSSQSESIFPPNDSLPMFSFDDELPAEVDDMQPPDDHDSPSSSLTSSSHTSSPEDSPSSHTSSPAGSPSSPISSSAAPLVTSTAPPLRRSTRINKGVPPAHHDDYVAFGVTSLVVPTRYKDAQGDPVWEEAMGSEFDAHRANNTWTVVDRPPNTPTIGSRWVYAIKMFPDGSIERHNARVVALGYTQEHGVDYHETFAPVARMSTVRTLLAVASMKNWPLAQLDVKNAFLHGDLEEVIYMEKPPGYNVGAPGQVCRLNRSLCGLKQAPRVWFETFQSTLLDLGCSQSLNDPSLFIKVTKTGIVLLLLYVDDMIITGSDVEGISHLKEGLQKAYKIKDLGDLSYFLGLEVSRTKEGILLSQRKYIVDLLSEHNMEDCKPVNTPMEYNLRLSRESGEKVRDGPQYRSIVGSLIYLSATRPDISYAVQLVSQFMGDPRAGHLAAVYRILRYLQGTKEVGIYFPSTGSTTLRAYSDSDYAGCVDTRRSTTGWCVQFGSSFISWRCKK</sequence>
<feature type="compositionally biased region" description="Basic and acidic residues" evidence="6">
    <location>
        <begin position="135"/>
        <end position="147"/>
    </location>
</feature>
<evidence type="ECO:0000259" key="7">
    <source>
        <dbReference type="PROSITE" id="PS50158"/>
    </source>
</evidence>
<evidence type="ECO:0000256" key="1">
    <source>
        <dbReference type="ARBA" id="ARBA00022670"/>
    </source>
</evidence>
<proteinExistence type="predicted"/>
<evidence type="ECO:0000256" key="5">
    <source>
        <dbReference type="PROSITE-ProRule" id="PRU00047"/>
    </source>
</evidence>
<dbReference type="Pfam" id="PF00665">
    <property type="entry name" value="rve"/>
    <property type="match status" value="1"/>
</dbReference>
<evidence type="ECO:0000256" key="6">
    <source>
        <dbReference type="SAM" id="MobiDB-lite"/>
    </source>
</evidence>
<protein>
    <recommendedName>
        <fullName evidence="11">Gag-pol polyprotein</fullName>
    </recommendedName>
</protein>
<dbReference type="InterPro" id="IPR025724">
    <property type="entry name" value="GAG-pre-integrase_dom"/>
</dbReference>
<dbReference type="SUPFAM" id="SSF57756">
    <property type="entry name" value="Retrovirus zinc finger-like domains"/>
    <property type="match status" value="1"/>
</dbReference>
<keyword evidence="5" id="KW-0862">Zinc</keyword>
<name>A0AAV2CPG0_9ROSI</name>
<dbReference type="PROSITE" id="PS50994">
    <property type="entry name" value="INTEGRASE"/>
    <property type="match status" value="1"/>
</dbReference>
<dbReference type="PROSITE" id="PS50158">
    <property type="entry name" value="ZF_CCHC"/>
    <property type="match status" value="1"/>
</dbReference>
<keyword evidence="1" id="KW-0645">Protease</keyword>
<evidence type="ECO:0000256" key="4">
    <source>
        <dbReference type="ARBA" id="ARBA00022801"/>
    </source>
</evidence>
<gene>
    <name evidence="9" type="ORF">LTRI10_LOCUS5263</name>
</gene>
<dbReference type="Gene3D" id="4.10.60.10">
    <property type="entry name" value="Zinc finger, CCHC-type"/>
    <property type="match status" value="1"/>
</dbReference>
<feature type="domain" description="Integrase catalytic" evidence="8">
    <location>
        <begin position="438"/>
        <end position="604"/>
    </location>
</feature>
<feature type="compositionally biased region" description="Low complexity" evidence="6">
    <location>
        <begin position="714"/>
        <end position="752"/>
    </location>
</feature>
<dbReference type="InterPro" id="IPR036397">
    <property type="entry name" value="RNaseH_sf"/>
</dbReference>
<keyword evidence="5" id="KW-0863">Zinc-finger</keyword>
<dbReference type="EMBL" id="OZ034813">
    <property type="protein sequence ID" value="CAL1357650.1"/>
    <property type="molecule type" value="Genomic_DNA"/>
</dbReference>
<dbReference type="Pfam" id="PF07727">
    <property type="entry name" value="RVT_2"/>
    <property type="match status" value="1"/>
</dbReference>
<accession>A0AAV2CPG0</accession>
<dbReference type="GO" id="GO:0015074">
    <property type="term" value="P:DNA integration"/>
    <property type="evidence" value="ECO:0007669"/>
    <property type="project" value="InterPro"/>
</dbReference>
<evidence type="ECO:0000259" key="8">
    <source>
        <dbReference type="PROSITE" id="PS50994"/>
    </source>
</evidence>
<keyword evidence="4" id="KW-0378">Hydrolase</keyword>
<dbReference type="InterPro" id="IPR057670">
    <property type="entry name" value="SH3_retrovirus"/>
</dbReference>
<dbReference type="SMART" id="SM00343">
    <property type="entry name" value="ZnF_C2HC"/>
    <property type="match status" value="2"/>
</dbReference>
<dbReference type="InterPro" id="IPR001878">
    <property type="entry name" value="Znf_CCHC"/>
</dbReference>
<feature type="domain" description="CCHC-type" evidence="7">
    <location>
        <begin position="98"/>
        <end position="113"/>
    </location>
</feature>
<dbReference type="InterPro" id="IPR001584">
    <property type="entry name" value="Integrase_cat-core"/>
</dbReference>
<dbReference type="PANTHER" id="PTHR42648:SF28">
    <property type="entry name" value="TRANSPOSON-ENCODED PROTEIN WITH RIBONUCLEASE H-LIKE AND RETROVIRUS ZINC FINGER-LIKE DOMAINS"/>
    <property type="match status" value="1"/>
</dbReference>
<keyword evidence="2" id="KW-0479">Metal-binding</keyword>
<dbReference type="Gene3D" id="3.30.420.10">
    <property type="entry name" value="Ribonuclease H-like superfamily/Ribonuclease H"/>
    <property type="match status" value="1"/>
</dbReference>
<dbReference type="GO" id="GO:0003676">
    <property type="term" value="F:nucleic acid binding"/>
    <property type="evidence" value="ECO:0007669"/>
    <property type="project" value="InterPro"/>
</dbReference>
<dbReference type="InterPro" id="IPR043502">
    <property type="entry name" value="DNA/RNA_pol_sf"/>
</dbReference>
<feature type="region of interest" description="Disordered" evidence="6">
    <location>
        <begin position="699"/>
        <end position="775"/>
    </location>
</feature>
<dbReference type="GO" id="GO:0004190">
    <property type="term" value="F:aspartic-type endopeptidase activity"/>
    <property type="evidence" value="ECO:0007669"/>
    <property type="project" value="UniProtKB-KW"/>
</dbReference>
<evidence type="ECO:0000313" key="9">
    <source>
        <dbReference type="EMBL" id="CAL1357650.1"/>
    </source>
</evidence>
<feature type="region of interest" description="Disordered" evidence="6">
    <location>
        <begin position="135"/>
        <end position="158"/>
    </location>
</feature>
<dbReference type="SUPFAM" id="SSF53098">
    <property type="entry name" value="Ribonuclease H-like"/>
    <property type="match status" value="1"/>
</dbReference>
<keyword evidence="10" id="KW-1185">Reference proteome</keyword>
<dbReference type="InterPro" id="IPR036875">
    <property type="entry name" value="Znf_CCHC_sf"/>
</dbReference>
<dbReference type="GO" id="GO:0008270">
    <property type="term" value="F:zinc ion binding"/>
    <property type="evidence" value="ECO:0007669"/>
    <property type="project" value="UniProtKB-KW"/>
</dbReference>
<evidence type="ECO:0000256" key="3">
    <source>
        <dbReference type="ARBA" id="ARBA00022750"/>
    </source>
</evidence>
<keyword evidence="3" id="KW-0064">Aspartyl protease</keyword>
<dbReference type="Pfam" id="PF13976">
    <property type="entry name" value="gag_pre-integrs"/>
    <property type="match status" value="1"/>
</dbReference>
<dbReference type="InterPro" id="IPR012337">
    <property type="entry name" value="RNaseH-like_sf"/>
</dbReference>
<dbReference type="InterPro" id="IPR039537">
    <property type="entry name" value="Retrotran_Ty1/copia-like"/>
</dbReference>
<dbReference type="SUPFAM" id="SSF56672">
    <property type="entry name" value="DNA/RNA polymerases"/>
    <property type="match status" value="1"/>
</dbReference>
<dbReference type="Proteomes" id="UP001497516">
    <property type="component" value="Chromosome 1"/>
</dbReference>
<evidence type="ECO:0000313" key="10">
    <source>
        <dbReference type="Proteomes" id="UP001497516"/>
    </source>
</evidence>
<organism evidence="9 10">
    <name type="scientific">Linum trigynum</name>
    <dbReference type="NCBI Taxonomy" id="586398"/>
    <lineage>
        <taxon>Eukaryota</taxon>
        <taxon>Viridiplantae</taxon>
        <taxon>Streptophyta</taxon>
        <taxon>Embryophyta</taxon>
        <taxon>Tracheophyta</taxon>
        <taxon>Spermatophyta</taxon>
        <taxon>Magnoliopsida</taxon>
        <taxon>eudicotyledons</taxon>
        <taxon>Gunneridae</taxon>
        <taxon>Pentapetalae</taxon>
        <taxon>rosids</taxon>
        <taxon>fabids</taxon>
        <taxon>Malpighiales</taxon>
        <taxon>Linaceae</taxon>
        <taxon>Linum</taxon>
    </lineage>
</organism>
<evidence type="ECO:0000256" key="2">
    <source>
        <dbReference type="ARBA" id="ARBA00022723"/>
    </source>
</evidence>
<evidence type="ECO:0008006" key="11">
    <source>
        <dbReference type="Google" id="ProtNLM"/>
    </source>
</evidence>
<dbReference type="InterPro" id="IPR013103">
    <property type="entry name" value="RVT_2"/>
</dbReference>